<name>A0A0U5G532_ASPCI</name>
<evidence type="ECO:0000313" key="1">
    <source>
        <dbReference type="EMBL" id="CEL04623.1"/>
    </source>
</evidence>
<dbReference type="EMBL" id="CDMC01000004">
    <property type="protein sequence ID" value="CEL04623.1"/>
    <property type="molecule type" value="Genomic_DNA"/>
</dbReference>
<accession>A0A0U5G532</accession>
<reference evidence="2" key="1">
    <citation type="journal article" date="2016" name="Genome Announc.">
        <title>Draft genome sequences of fungus Aspergillus calidoustus.</title>
        <authorList>
            <person name="Horn F."/>
            <person name="Linde J."/>
            <person name="Mattern D.J."/>
            <person name="Walther G."/>
            <person name="Guthke R."/>
            <person name="Scherlach K."/>
            <person name="Martin K."/>
            <person name="Brakhage A.A."/>
            <person name="Petzke L."/>
            <person name="Valiante V."/>
        </authorList>
    </citation>
    <scope>NUCLEOTIDE SEQUENCE [LARGE SCALE GENOMIC DNA]</scope>
    <source>
        <strain evidence="2">SF006504</strain>
    </source>
</reference>
<dbReference type="AlphaFoldDB" id="A0A0U5G532"/>
<keyword evidence="2" id="KW-1185">Reference proteome</keyword>
<proteinExistence type="predicted"/>
<dbReference type="Proteomes" id="UP000054771">
    <property type="component" value="Unassembled WGS sequence"/>
</dbReference>
<organism evidence="1 2">
    <name type="scientific">Aspergillus calidoustus</name>
    <dbReference type="NCBI Taxonomy" id="454130"/>
    <lineage>
        <taxon>Eukaryota</taxon>
        <taxon>Fungi</taxon>
        <taxon>Dikarya</taxon>
        <taxon>Ascomycota</taxon>
        <taxon>Pezizomycotina</taxon>
        <taxon>Eurotiomycetes</taxon>
        <taxon>Eurotiomycetidae</taxon>
        <taxon>Eurotiales</taxon>
        <taxon>Aspergillaceae</taxon>
        <taxon>Aspergillus</taxon>
        <taxon>Aspergillus subgen. Nidulantes</taxon>
    </lineage>
</organism>
<protein>
    <submittedName>
        <fullName evidence="1">Uncharacterized protein</fullName>
    </submittedName>
</protein>
<gene>
    <name evidence="1" type="ORF">ASPCAL05751</name>
</gene>
<dbReference type="OrthoDB" id="4456451at2759"/>
<evidence type="ECO:0000313" key="2">
    <source>
        <dbReference type="Proteomes" id="UP000054771"/>
    </source>
</evidence>
<sequence length="662" mass="75416">MANTANGTTSSYGPAAHPFGSRFPFPPEINARIFEYVLGGRPDTVNPRLLPRHLWSVNSAWNAYLDVYITSHYSFDSDANNIEDLWNFVEQVVTQPNQGSELRQLTFTTVNLYKKFEPRDVRHVLLTTFRHGDKWLRQPKGAAQAHDQPTLADNDNTIFAWLAPEYLDGNGQIKQVHRARISQWYHRALYIRSKPWLLQAFRDIGFDQGAAAGQLDLLTRASKVLQAGKPLDGYHLPLIALALAYCPNLARLTIHIWPEATDPWLRRIFDYAVGRQGFVTFNTLGTPPFRRLKTVNTAPKLSRRGTNGIPVANEHEPVSITSVELPFHRLPVLEEALLYHVKADATFGATPNLPEYYGQIEKLHASGPIYNQLELPTWVVLSPRLRQLSFRIPGDEWPFIPPGAHSSNGPAPFLEDTGPRLWSGLYPMLYHVRNQLEYLDLYQDMVHRTKYQQWENMYYFMRPFCFTFEEFPVLRYLTISPLIWGGSHCQHLSPDRLRSHIPPNVETLGIYGANLHYLHGLPVNPVAIEEEIQNIMADARQLRCLILESRLNWHRPPQAFESGYTNAHADAALRGIQIRHDGENTMFYGGKGTWIGHSVLEDADLWASRVYDMESRHKEVIPQGLVVHGMEGNLQDTRLDPWGNPVAQAAANGDDDSMEVDE</sequence>